<dbReference type="SUPFAM" id="SSF56672">
    <property type="entry name" value="DNA/RNA polymerases"/>
    <property type="match status" value="1"/>
</dbReference>
<dbReference type="InterPro" id="IPR000477">
    <property type="entry name" value="RT_dom"/>
</dbReference>
<evidence type="ECO:0000259" key="3">
    <source>
        <dbReference type="PROSITE" id="PS50994"/>
    </source>
</evidence>
<dbReference type="InterPro" id="IPR043128">
    <property type="entry name" value="Rev_trsase/Diguanyl_cyclase"/>
</dbReference>
<dbReference type="Proteomes" id="UP001234581">
    <property type="component" value="Unassembled WGS sequence"/>
</dbReference>
<dbReference type="PANTHER" id="PTHR37984:SF5">
    <property type="entry name" value="PROTEIN NYNRIN-LIKE"/>
    <property type="match status" value="1"/>
</dbReference>
<dbReference type="PROSITE" id="PS50994">
    <property type="entry name" value="INTEGRASE"/>
    <property type="match status" value="1"/>
</dbReference>
<dbReference type="Gene3D" id="3.30.420.10">
    <property type="entry name" value="Ribonuclease H-like superfamily/Ribonuclease H"/>
    <property type="match status" value="1"/>
</dbReference>
<dbReference type="InterPro" id="IPR043502">
    <property type="entry name" value="DNA/RNA_pol_sf"/>
</dbReference>
<dbReference type="GO" id="GO:0005634">
    <property type="term" value="C:nucleus"/>
    <property type="evidence" value="ECO:0007669"/>
    <property type="project" value="UniProtKB-ARBA"/>
</dbReference>
<dbReference type="GeneID" id="83220425"/>
<keyword evidence="1" id="KW-0511">Multifunctional enzyme</keyword>
<reference evidence="4 5" key="1">
    <citation type="submission" date="2023-03" db="EMBL/GenBank/DDBJ databases">
        <title>Genome sequence of Lichtheimia ornata CBS 291.66.</title>
        <authorList>
            <person name="Mohabir J.T."/>
            <person name="Shea T.P."/>
            <person name="Kurbessoian T."/>
            <person name="Berby B."/>
            <person name="Fontaine J."/>
            <person name="Livny J."/>
            <person name="Gnirke A."/>
            <person name="Stajich J.E."/>
            <person name="Cuomo C.A."/>
        </authorList>
    </citation>
    <scope>NUCLEOTIDE SEQUENCE [LARGE SCALE GENOMIC DNA]</scope>
    <source>
        <strain evidence="4">CBS 291.66</strain>
    </source>
</reference>
<dbReference type="AlphaFoldDB" id="A0AAD7URM3"/>
<dbReference type="InterPro" id="IPR050951">
    <property type="entry name" value="Retrovirus_Pol_polyprotein"/>
</dbReference>
<dbReference type="FunFam" id="3.30.70.270:FF:000003">
    <property type="entry name" value="Transposon Ty3-G Gag-Pol polyprotein"/>
    <property type="match status" value="1"/>
</dbReference>
<proteinExistence type="predicted"/>
<feature type="non-terminal residue" evidence="4">
    <location>
        <position position="807"/>
    </location>
</feature>
<dbReference type="GO" id="GO:0003824">
    <property type="term" value="F:catalytic activity"/>
    <property type="evidence" value="ECO:0007669"/>
    <property type="project" value="UniProtKB-KW"/>
</dbReference>
<dbReference type="CDD" id="cd01647">
    <property type="entry name" value="RT_LTR"/>
    <property type="match status" value="1"/>
</dbReference>
<dbReference type="InterPro" id="IPR041577">
    <property type="entry name" value="RT_RNaseH_2"/>
</dbReference>
<dbReference type="InterPro" id="IPR012337">
    <property type="entry name" value="RNaseH-like_sf"/>
</dbReference>
<evidence type="ECO:0000256" key="1">
    <source>
        <dbReference type="ARBA" id="ARBA00023268"/>
    </source>
</evidence>
<dbReference type="Pfam" id="PF17919">
    <property type="entry name" value="RT_RNaseH_2"/>
    <property type="match status" value="1"/>
</dbReference>
<evidence type="ECO:0000313" key="5">
    <source>
        <dbReference type="Proteomes" id="UP001234581"/>
    </source>
</evidence>
<sequence length="807" mass="93264">MNRVLGDCIDHFVLVYLDDILIYSKSMDDHLRHVRMVLEKLRDAKLYANISKCHFGQKEVEFLGFRVSGDGIRPAEGKLTAIQGWKVPTNVQEVRQFIGLAQHYRRFIPCFASLATPLTDLTKGSGPKRRAITWNDACQTSFDMIKEKLMSAPVLQAPDTSKPYRVECDASDVGVGAVLLQQDDEGRWHPLAYESHKLSKEEHHYPAQERELLAMLHALRTWRCFLEGRPYQIFTDHNSLKYLRSQAKPTPRLIRWMNELELFDPEILYKPGKENDVPDALSRKDYDAEAGDKTLEPQYLYASMNKLPDDHRQDWPQYYLNKPKELPKEVDDFLKQEQDHFVIHDNKVYRKVRMKKGDDDSMMKEVRYLPFAARADKVKMFHDGFGHAGGRTVFDLMRTRYWWPTMKVDIQDWLSICPSCQMNARQDHIHHDPMHPLPVPQAFERWHLDFIGELPRTVHGNRWILVAVDYTTNYPIARAVHVASGKAVADFLYEEIVMRFGCPKEILTDRGANFTSKVLAHYTKRVKINHKLTSAFHPRTNGKCERLNGTLKAMLRKYVNGALHVWDEYLDAALFACRIRTHHTTGYSPFFMTYGRDPILPGDSLRPYISDQALKDPRAMAELTAQELEKVDQVRAAATQRMQAISQKDKERWDKALNILDFDIGDYVKLTHEGRYGLEPRYKGPFVVIAKNQDFGTYKLETIQGQPLASWVHVDRLAKVNFDTEPTTPWFDPRTTRAEWRSRMHLAPEEDKVDKLVGQDTIPDDSCGSPLQHVQHDSLIARGRPIVSAGGNVEQKVPVIASKRRFK</sequence>
<name>A0AAD7URM3_9FUNG</name>
<dbReference type="RefSeq" id="XP_058336262.1">
    <property type="nucleotide sequence ID" value="XM_058492972.1"/>
</dbReference>
<evidence type="ECO:0000259" key="2">
    <source>
        <dbReference type="PROSITE" id="PS50878"/>
    </source>
</evidence>
<feature type="domain" description="Integrase catalytic" evidence="3">
    <location>
        <begin position="436"/>
        <end position="597"/>
    </location>
</feature>
<dbReference type="CDD" id="cd09274">
    <property type="entry name" value="RNase_HI_RT_Ty3"/>
    <property type="match status" value="1"/>
</dbReference>
<dbReference type="EMBL" id="JARTCD010000270">
    <property type="protein sequence ID" value="KAJ8651347.1"/>
    <property type="molecule type" value="Genomic_DNA"/>
</dbReference>
<organism evidence="4 5">
    <name type="scientific">Lichtheimia ornata</name>
    <dbReference type="NCBI Taxonomy" id="688661"/>
    <lineage>
        <taxon>Eukaryota</taxon>
        <taxon>Fungi</taxon>
        <taxon>Fungi incertae sedis</taxon>
        <taxon>Mucoromycota</taxon>
        <taxon>Mucoromycotina</taxon>
        <taxon>Mucoromycetes</taxon>
        <taxon>Mucorales</taxon>
        <taxon>Lichtheimiaceae</taxon>
        <taxon>Lichtheimia</taxon>
    </lineage>
</organism>
<dbReference type="Pfam" id="PF00078">
    <property type="entry name" value="RVT_1"/>
    <property type="match status" value="1"/>
</dbReference>
<dbReference type="InterPro" id="IPR036397">
    <property type="entry name" value="RNaseH_sf"/>
</dbReference>
<dbReference type="GO" id="GO:0003676">
    <property type="term" value="F:nucleic acid binding"/>
    <property type="evidence" value="ECO:0007669"/>
    <property type="project" value="InterPro"/>
</dbReference>
<feature type="domain" description="Reverse transcriptase" evidence="2">
    <location>
        <begin position="1"/>
        <end position="67"/>
    </location>
</feature>
<dbReference type="GO" id="GO:0015074">
    <property type="term" value="P:DNA integration"/>
    <property type="evidence" value="ECO:0007669"/>
    <property type="project" value="InterPro"/>
</dbReference>
<dbReference type="FunFam" id="3.30.70.270:FF:000020">
    <property type="entry name" value="Transposon Tf2-6 polyprotein-like Protein"/>
    <property type="match status" value="1"/>
</dbReference>
<dbReference type="PROSITE" id="PS50878">
    <property type="entry name" value="RT_POL"/>
    <property type="match status" value="1"/>
</dbReference>
<accession>A0AAD7URM3</accession>
<comment type="caution">
    <text evidence="4">The sequence shown here is derived from an EMBL/GenBank/DDBJ whole genome shotgun (WGS) entry which is preliminary data.</text>
</comment>
<keyword evidence="5" id="KW-1185">Reference proteome</keyword>
<protein>
    <submittedName>
        <fullName evidence="4">Uncharacterized protein</fullName>
    </submittedName>
</protein>
<dbReference type="InterPro" id="IPR001584">
    <property type="entry name" value="Integrase_cat-core"/>
</dbReference>
<evidence type="ECO:0000313" key="4">
    <source>
        <dbReference type="EMBL" id="KAJ8651347.1"/>
    </source>
</evidence>
<dbReference type="FunFam" id="3.30.420.10:FF:000032">
    <property type="entry name" value="Retrovirus-related Pol polyprotein from transposon 297-like Protein"/>
    <property type="match status" value="1"/>
</dbReference>
<dbReference type="PANTHER" id="PTHR37984">
    <property type="entry name" value="PROTEIN CBG26694"/>
    <property type="match status" value="1"/>
</dbReference>
<dbReference type="Gene3D" id="1.10.340.70">
    <property type="match status" value="1"/>
</dbReference>
<dbReference type="Pfam" id="PF00665">
    <property type="entry name" value="rve"/>
    <property type="match status" value="1"/>
</dbReference>
<gene>
    <name evidence="4" type="ORF">O0I10_013151</name>
</gene>
<dbReference type="Gene3D" id="3.30.70.270">
    <property type="match status" value="2"/>
</dbReference>
<dbReference type="Pfam" id="PF17921">
    <property type="entry name" value="Integrase_H2C2"/>
    <property type="match status" value="1"/>
</dbReference>
<dbReference type="SUPFAM" id="SSF53098">
    <property type="entry name" value="Ribonuclease H-like"/>
    <property type="match status" value="1"/>
</dbReference>
<dbReference type="InterPro" id="IPR041588">
    <property type="entry name" value="Integrase_H2C2"/>
</dbReference>